<organism evidence="9 10">
    <name type="scientific">Phenylobacterium montanum</name>
    <dbReference type="NCBI Taxonomy" id="2823693"/>
    <lineage>
        <taxon>Bacteria</taxon>
        <taxon>Pseudomonadati</taxon>
        <taxon>Pseudomonadota</taxon>
        <taxon>Alphaproteobacteria</taxon>
        <taxon>Caulobacterales</taxon>
        <taxon>Caulobacteraceae</taxon>
        <taxon>Phenylobacterium</taxon>
    </lineage>
</organism>
<keyword evidence="4 8" id="KW-0812">Transmembrane</keyword>
<dbReference type="InterPro" id="IPR018584">
    <property type="entry name" value="GT87"/>
</dbReference>
<evidence type="ECO:0000256" key="4">
    <source>
        <dbReference type="ARBA" id="ARBA00022692"/>
    </source>
</evidence>
<dbReference type="GO" id="GO:0005886">
    <property type="term" value="C:plasma membrane"/>
    <property type="evidence" value="ECO:0007669"/>
    <property type="project" value="UniProtKB-SubCell"/>
</dbReference>
<dbReference type="Proteomes" id="UP000676409">
    <property type="component" value="Chromosome"/>
</dbReference>
<dbReference type="AlphaFoldDB" id="A0A975IV55"/>
<evidence type="ECO:0000256" key="5">
    <source>
        <dbReference type="ARBA" id="ARBA00022989"/>
    </source>
</evidence>
<reference evidence="9" key="1">
    <citation type="submission" date="2021-04" db="EMBL/GenBank/DDBJ databases">
        <title>The complete genome sequence of Caulobacter sp. S6.</title>
        <authorList>
            <person name="Tang Y."/>
            <person name="Ouyang W."/>
            <person name="Liu Q."/>
            <person name="Huang B."/>
            <person name="Guo Z."/>
            <person name="Lei P."/>
        </authorList>
    </citation>
    <scope>NUCLEOTIDE SEQUENCE</scope>
    <source>
        <strain evidence="9">S6</strain>
    </source>
</reference>
<evidence type="ECO:0000256" key="7">
    <source>
        <dbReference type="ARBA" id="ARBA00024033"/>
    </source>
</evidence>
<feature type="transmembrane region" description="Helical" evidence="8">
    <location>
        <begin position="215"/>
        <end position="236"/>
    </location>
</feature>
<dbReference type="EMBL" id="CP073078">
    <property type="protein sequence ID" value="QUD88488.1"/>
    <property type="molecule type" value="Genomic_DNA"/>
</dbReference>
<dbReference type="Pfam" id="PF09594">
    <property type="entry name" value="GT87"/>
    <property type="match status" value="1"/>
</dbReference>
<keyword evidence="6 8" id="KW-0472">Membrane</keyword>
<accession>A0A975IV55</accession>
<evidence type="ECO:0000256" key="6">
    <source>
        <dbReference type="ARBA" id="ARBA00023136"/>
    </source>
</evidence>
<sequence length="406" mass="43870">MTQLSRAMRDADWLTLERLKRWTPLFALVSVLLLGLDVWTHTRFGVVDGKGEQVGRDFVNYWAGARLAIQGRAGQAYDLHRFLAYERSLTAPNAEAKWYGYPPVAMVLAAPFAFLPFLPALLAWTLSGWAVLARMQAPRMGWLLAGCALIATPAFYIDALSGQNGAFSAALLVGGLMLLDERPLLAGALFGLLCYKPHLGIMIPVALVAAGRWRAIFGGALAGVALVAVSVAMVGVQPWTAFLHNAPFHRQILETQIGNWPRMPSVYVALRFLGAASPLAYAAQAASALAAAAAVFVAWRGRASAPLKGAVLLVATFLTTPYAWDYDMVALLFAAVWVWREAEAGGWRPWERIGLAVMLASPWVLPATARRLHLQLGPVILWWVLALLLARIAAKPAVSGSLGDAP</sequence>
<comment type="similarity">
    <text evidence="7">Belongs to the glycosyltransferase 87 family.</text>
</comment>
<name>A0A975IV55_9CAUL</name>
<feature type="transmembrane region" description="Helical" evidence="8">
    <location>
        <begin position="108"/>
        <end position="133"/>
    </location>
</feature>
<dbReference type="KEGG" id="caul:KCG34_00925"/>
<comment type="subcellular location">
    <subcellularLocation>
        <location evidence="1">Cell membrane</location>
        <topology evidence="1">Multi-pass membrane protein</topology>
    </subcellularLocation>
</comment>
<keyword evidence="5 8" id="KW-1133">Transmembrane helix</keyword>
<evidence type="ECO:0000256" key="3">
    <source>
        <dbReference type="ARBA" id="ARBA00022679"/>
    </source>
</evidence>
<feature type="transmembrane region" description="Helical" evidence="8">
    <location>
        <begin position="21"/>
        <end position="39"/>
    </location>
</feature>
<feature type="transmembrane region" description="Helical" evidence="8">
    <location>
        <begin position="279"/>
        <end position="299"/>
    </location>
</feature>
<evidence type="ECO:0000256" key="1">
    <source>
        <dbReference type="ARBA" id="ARBA00004651"/>
    </source>
</evidence>
<feature type="transmembrane region" description="Helical" evidence="8">
    <location>
        <begin position="140"/>
        <end position="157"/>
    </location>
</feature>
<gene>
    <name evidence="9" type="ORF">KCG34_00925</name>
</gene>
<evidence type="ECO:0000313" key="10">
    <source>
        <dbReference type="Proteomes" id="UP000676409"/>
    </source>
</evidence>
<keyword evidence="3" id="KW-0808">Transferase</keyword>
<dbReference type="GO" id="GO:0016758">
    <property type="term" value="F:hexosyltransferase activity"/>
    <property type="evidence" value="ECO:0007669"/>
    <property type="project" value="InterPro"/>
</dbReference>
<evidence type="ECO:0000313" key="9">
    <source>
        <dbReference type="EMBL" id="QUD88488.1"/>
    </source>
</evidence>
<keyword evidence="10" id="KW-1185">Reference proteome</keyword>
<evidence type="ECO:0000256" key="8">
    <source>
        <dbReference type="SAM" id="Phobius"/>
    </source>
</evidence>
<feature type="transmembrane region" description="Helical" evidence="8">
    <location>
        <begin position="376"/>
        <end position="394"/>
    </location>
</feature>
<protein>
    <submittedName>
        <fullName evidence="9">DUF2029 domain-containing protein</fullName>
    </submittedName>
</protein>
<dbReference type="RefSeq" id="WP_211938538.1">
    <property type="nucleotide sequence ID" value="NZ_CP073078.1"/>
</dbReference>
<keyword evidence="2" id="KW-1003">Cell membrane</keyword>
<proteinExistence type="inferred from homology"/>
<evidence type="ECO:0000256" key="2">
    <source>
        <dbReference type="ARBA" id="ARBA00022475"/>
    </source>
</evidence>